<evidence type="ECO:0000313" key="1">
    <source>
        <dbReference type="EMBL" id="GEP55922.1"/>
    </source>
</evidence>
<dbReference type="Gene3D" id="3.40.50.10540">
    <property type="entry name" value="Crotonobetainyl-coa:carnitine coa-transferase, domain 1"/>
    <property type="match status" value="2"/>
</dbReference>
<dbReference type="Pfam" id="PF02515">
    <property type="entry name" value="CoA_transf_3"/>
    <property type="match status" value="2"/>
</dbReference>
<accession>A0A512NAD3</accession>
<reference evidence="1 2" key="1">
    <citation type="submission" date="2019-07" db="EMBL/GenBank/DDBJ databases">
        <title>Whole genome shotgun sequence of Reyranella soli NBRC 108950.</title>
        <authorList>
            <person name="Hosoyama A."/>
            <person name="Uohara A."/>
            <person name="Ohji S."/>
            <person name="Ichikawa N."/>
        </authorList>
    </citation>
    <scope>NUCLEOTIDE SEQUENCE [LARGE SCALE GENOMIC DNA]</scope>
    <source>
        <strain evidence="1 2">NBRC 108950</strain>
    </source>
</reference>
<name>A0A512NAD3_9HYPH</name>
<dbReference type="RefSeq" id="WP_147150001.1">
    <property type="nucleotide sequence ID" value="NZ_BKAJ01000048.1"/>
</dbReference>
<dbReference type="InterPro" id="IPR023606">
    <property type="entry name" value="CoA-Trfase_III_dom_1_sf"/>
</dbReference>
<keyword evidence="1" id="KW-0808">Transferase</keyword>
<dbReference type="PANTHER" id="PTHR48228:SF4">
    <property type="entry name" value="BLR3030 PROTEIN"/>
    <property type="match status" value="1"/>
</dbReference>
<dbReference type="InterPro" id="IPR044855">
    <property type="entry name" value="CoA-Trfase_III_dom3_sf"/>
</dbReference>
<dbReference type="PANTHER" id="PTHR48228">
    <property type="entry name" value="SUCCINYL-COA--D-CITRAMALATE COA-TRANSFERASE"/>
    <property type="match status" value="1"/>
</dbReference>
<proteinExistence type="predicted"/>
<dbReference type="InterPro" id="IPR003673">
    <property type="entry name" value="CoA-Trfase_fam_III"/>
</dbReference>
<dbReference type="OrthoDB" id="7457784at2"/>
<organism evidence="1 2">
    <name type="scientific">Reyranella soli</name>
    <dbReference type="NCBI Taxonomy" id="1230389"/>
    <lineage>
        <taxon>Bacteria</taxon>
        <taxon>Pseudomonadati</taxon>
        <taxon>Pseudomonadota</taxon>
        <taxon>Alphaproteobacteria</taxon>
        <taxon>Hyphomicrobiales</taxon>
        <taxon>Reyranellaceae</taxon>
        <taxon>Reyranella</taxon>
    </lineage>
</organism>
<dbReference type="InterPro" id="IPR050509">
    <property type="entry name" value="CoA-transferase_III"/>
</dbReference>
<evidence type="ECO:0000313" key="2">
    <source>
        <dbReference type="Proteomes" id="UP000321058"/>
    </source>
</evidence>
<comment type="caution">
    <text evidence="1">The sequence shown here is derived from an EMBL/GenBank/DDBJ whole genome shotgun (WGS) entry which is preliminary data.</text>
</comment>
<keyword evidence="2" id="KW-1185">Reference proteome</keyword>
<sequence length="473" mass="50579">MTTADIALRAILPIAGWSRDRAADATFTGGTDPILPTPFRIGVAGASTIAAAALAAAALWETRTGRRQQVGVDLRQATASLRSGTYMKLGDGELPHRRNAIMGCYPTKDGRWSYLHCNFPNHRAAALGVLGVAEDREAVTRAVARWNAADLEEAIIAAKGAGGMVRTHAEWSDHPQAVAIASLPLLEIVRIGESAPEPLPEGKRPLSGIRVVDITRVLAGPTCARTLAEHGAEVMKITATHLPNLGYQEWDTGHGKLSAQLDLRQPASLDTLRGLIREADVFSQGYRPGSLAERGLSPEALAALRPGLVYVSLSAFGHAGPWAARRGFDTVVQTVSGITSRQAELVPGKTAGPQFYPVSAIDYCTGYLMAFGAMVALERRAREGGSWLVRISLAQVGKWLVDLGEVPTASLEGVPDEFDAEELARWSMISETPGGPLRHLRPVAQMSETPPHWARPSVPLGHHPAVWPMQSTA</sequence>
<dbReference type="Gene3D" id="3.30.1540.10">
    <property type="entry name" value="formyl-coa transferase, domain 3"/>
    <property type="match status" value="1"/>
</dbReference>
<protein>
    <submittedName>
        <fullName evidence="1">CoA transferase</fullName>
    </submittedName>
</protein>
<gene>
    <name evidence="1" type="ORF">RSO01_30880</name>
</gene>
<dbReference type="SUPFAM" id="SSF89796">
    <property type="entry name" value="CoA-transferase family III (CaiB/BaiF)"/>
    <property type="match status" value="2"/>
</dbReference>
<dbReference type="AlphaFoldDB" id="A0A512NAD3"/>
<dbReference type="GO" id="GO:0016740">
    <property type="term" value="F:transferase activity"/>
    <property type="evidence" value="ECO:0007669"/>
    <property type="project" value="UniProtKB-KW"/>
</dbReference>
<dbReference type="Proteomes" id="UP000321058">
    <property type="component" value="Unassembled WGS sequence"/>
</dbReference>
<dbReference type="EMBL" id="BKAJ01000048">
    <property type="protein sequence ID" value="GEP55922.1"/>
    <property type="molecule type" value="Genomic_DNA"/>
</dbReference>